<feature type="transmembrane region" description="Helical" evidence="1">
    <location>
        <begin position="59"/>
        <end position="83"/>
    </location>
</feature>
<evidence type="ECO:0000256" key="1">
    <source>
        <dbReference type="SAM" id="Phobius"/>
    </source>
</evidence>
<keyword evidence="1" id="KW-0472">Membrane</keyword>
<gene>
    <name evidence="2" type="ORF">EDD27_7814</name>
</gene>
<feature type="transmembrane region" description="Helical" evidence="1">
    <location>
        <begin position="322"/>
        <end position="341"/>
    </location>
</feature>
<organism evidence="2 3">
    <name type="scientific">Nonomuraea polychroma</name>
    <dbReference type="NCBI Taxonomy" id="46176"/>
    <lineage>
        <taxon>Bacteria</taxon>
        <taxon>Bacillati</taxon>
        <taxon>Actinomycetota</taxon>
        <taxon>Actinomycetes</taxon>
        <taxon>Streptosporangiales</taxon>
        <taxon>Streptosporangiaceae</taxon>
        <taxon>Nonomuraea</taxon>
    </lineage>
</organism>
<proteinExistence type="predicted"/>
<sequence>MPTASSIRMQIRVRMSARAIDEPHRVASQLELLFDLTFVVAVAAVTAEFAHGIADGHGLAGLVPFLEVFFAIWWAWMNFTWFASSYDTDDVPYRLLTMVQMGGVLVLAVGVPAAAGHADFGVVTLGYLIMRIGLVGQWLRAGLEDRTRRRTALRYAAGISIAQVAWVLRLFLVETGILPSSSALPFFACLVVLELAVPRWAERARPTTWHPHHIAERYGLFTIILLGESVLAVSRGVEGALEAGEVSSPFVVIAVSGLVLLFAHWWLYFLVQAGEGLSDRRHRSYLWGYGHYGIFAALAALGAGLEVAVEQSGHEVEASPPALGYAVAIPVGLYLTLLWAVHTLVVADRVIHPGAVLAGVTGILLLPLASPWIGVAGVVASIAAICVLLVAATIATNAGGARAGIRGHDAASESSGES</sequence>
<evidence type="ECO:0000313" key="2">
    <source>
        <dbReference type="EMBL" id="RVX45037.1"/>
    </source>
</evidence>
<dbReference type="PANTHER" id="PTHR36840">
    <property type="entry name" value="BLL5714 PROTEIN"/>
    <property type="match status" value="1"/>
</dbReference>
<evidence type="ECO:0000313" key="3">
    <source>
        <dbReference type="Proteomes" id="UP000284824"/>
    </source>
</evidence>
<dbReference type="PANTHER" id="PTHR36840:SF1">
    <property type="entry name" value="BLL5714 PROTEIN"/>
    <property type="match status" value="1"/>
</dbReference>
<name>A0A438MGY4_9ACTN</name>
<feature type="transmembrane region" description="Helical" evidence="1">
    <location>
        <begin position="292"/>
        <end position="310"/>
    </location>
</feature>
<comment type="caution">
    <text evidence="2">The sequence shown here is derived from an EMBL/GenBank/DDBJ whole genome shotgun (WGS) entry which is preliminary data.</text>
</comment>
<feature type="transmembrane region" description="Helical" evidence="1">
    <location>
        <begin position="375"/>
        <end position="396"/>
    </location>
</feature>
<dbReference type="InterPro" id="IPR010640">
    <property type="entry name" value="Low_temperature_requirement_A"/>
</dbReference>
<reference evidence="2 3" key="1">
    <citation type="submission" date="2019-01" db="EMBL/GenBank/DDBJ databases">
        <title>Sequencing the genomes of 1000 actinobacteria strains.</title>
        <authorList>
            <person name="Klenk H.-P."/>
        </authorList>
    </citation>
    <scope>NUCLEOTIDE SEQUENCE [LARGE SCALE GENOMIC DNA]</scope>
    <source>
        <strain evidence="2 3">DSM 43925</strain>
    </source>
</reference>
<dbReference type="EMBL" id="SAUN01000001">
    <property type="protein sequence ID" value="RVX45037.1"/>
    <property type="molecule type" value="Genomic_DNA"/>
</dbReference>
<feature type="transmembrane region" description="Helical" evidence="1">
    <location>
        <begin position="177"/>
        <end position="197"/>
    </location>
</feature>
<feature type="transmembrane region" description="Helical" evidence="1">
    <location>
        <begin position="350"/>
        <end position="369"/>
    </location>
</feature>
<dbReference type="Pfam" id="PF06772">
    <property type="entry name" value="LtrA"/>
    <property type="match status" value="1"/>
</dbReference>
<keyword evidence="3" id="KW-1185">Reference proteome</keyword>
<accession>A0A438MGY4</accession>
<feature type="transmembrane region" description="Helical" evidence="1">
    <location>
        <begin position="120"/>
        <end position="140"/>
    </location>
</feature>
<protein>
    <submittedName>
        <fullName evidence="2">Low temperature requirement protein LtrA</fullName>
    </submittedName>
</protein>
<dbReference type="AlphaFoldDB" id="A0A438MGY4"/>
<keyword evidence="1" id="KW-1133">Transmembrane helix</keyword>
<feature type="transmembrane region" description="Helical" evidence="1">
    <location>
        <begin position="218"/>
        <end position="237"/>
    </location>
</feature>
<feature type="transmembrane region" description="Helical" evidence="1">
    <location>
        <begin position="32"/>
        <end position="53"/>
    </location>
</feature>
<keyword evidence="1" id="KW-0812">Transmembrane</keyword>
<feature type="transmembrane region" description="Helical" evidence="1">
    <location>
        <begin position="249"/>
        <end position="271"/>
    </location>
</feature>
<dbReference type="Proteomes" id="UP000284824">
    <property type="component" value="Unassembled WGS sequence"/>
</dbReference>
<feature type="transmembrane region" description="Helical" evidence="1">
    <location>
        <begin position="152"/>
        <end position="171"/>
    </location>
</feature>
<feature type="transmembrane region" description="Helical" evidence="1">
    <location>
        <begin position="95"/>
        <end position="114"/>
    </location>
</feature>